<evidence type="ECO:0000313" key="1">
    <source>
        <dbReference type="EMBL" id="KAG2384580.1"/>
    </source>
</evidence>
<dbReference type="EMBL" id="JABFOF010000008">
    <property type="protein sequence ID" value="KAG2384580.1"/>
    <property type="molecule type" value="Genomic_DNA"/>
</dbReference>
<protein>
    <submittedName>
        <fullName evidence="1">Uncharacterized protein</fullName>
    </submittedName>
</protein>
<sequence>MAKVFDIHMTRGGAQIFFPVCLISHFGRALRALLGLGVIEKQRSGRACCGRVRLIEKARTPWVREAQLAHYKYMLVVGEEEANTGQVVRPSEVVVVFASDIGCRSDDLVRLSISIVTKSLQHVLLMTSLAN</sequence>
<gene>
    <name evidence="1" type="ORF">HKW66_Vig0116710</name>
</gene>
<dbReference type="AlphaFoldDB" id="A0A8T0JY86"/>
<organism evidence="1 2">
    <name type="scientific">Phaseolus angularis</name>
    <name type="common">Azuki bean</name>
    <name type="synonym">Vigna angularis</name>
    <dbReference type="NCBI Taxonomy" id="3914"/>
    <lineage>
        <taxon>Eukaryota</taxon>
        <taxon>Viridiplantae</taxon>
        <taxon>Streptophyta</taxon>
        <taxon>Embryophyta</taxon>
        <taxon>Tracheophyta</taxon>
        <taxon>Spermatophyta</taxon>
        <taxon>Magnoliopsida</taxon>
        <taxon>eudicotyledons</taxon>
        <taxon>Gunneridae</taxon>
        <taxon>Pentapetalae</taxon>
        <taxon>rosids</taxon>
        <taxon>fabids</taxon>
        <taxon>Fabales</taxon>
        <taxon>Fabaceae</taxon>
        <taxon>Papilionoideae</taxon>
        <taxon>50 kb inversion clade</taxon>
        <taxon>NPAAA clade</taxon>
        <taxon>indigoferoid/millettioid clade</taxon>
        <taxon>Phaseoleae</taxon>
        <taxon>Vigna</taxon>
    </lineage>
</organism>
<comment type="caution">
    <text evidence="1">The sequence shown here is derived from an EMBL/GenBank/DDBJ whole genome shotgun (WGS) entry which is preliminary data.</text>
</comment>
<name>A0A8T0JY86_PHAAN</name>
<evidence type="ECO:0000313" key="2">
    <source>
        <dbReference type="Proteomes" id="UP000743370"/>
    </source>
</evidence>
<dbReference type="Proteomes" id="UP000743370">
    <property type="component" value="Unassembled WGS sequence"/>
</dbReference>
<reference evidence="1 2" key="1">
    <citation type="submission" date="2020-05" db="EMBL/GenBank/DDBJ databases">
        <title>Vigna angularis (adzuki bean) Var. LongXiaoDou No. 4 denovo assembly.</title>
        <authorList>
            <person name="Xiang H."/>
        </authorList>
    </citation>
    <scope>NUCLEOTIDE SEQUENCE [LARGE SCALE GENOMIC DNA]</scope>
    <source>
        <tissue evidence="1">Leaf</tissue>
    </source>
</reference>
<proteinExistence type="predicted"/>
<accession>A0A8T0JY86</accession>